<feature type="region of interest" description="Disordered" evidence="5">
    <location>
        <begin position="155"/>
        <end position="194"/>
    </location>
</feature>
<evidence type="ECO:0000256" key="2">
    <source>
        <dbReference type="ARBA" id="ARBA00022980"/>
    </source>
</evidence>
<comment type="similarity">
    <text evidence="1 4">Belongs to the universal ribosomal protein uS9 family.</text>
</comment>
<dbReference type="PANTHER" id="PTHR21569:SF1">
    <property type="entry name" value="SMALL RIBOSOMAL SUBUNIT PROTEIN US9M"/>
    <property type="match status" value="1"/>
</dbReference>
<dbReference type="InterPro" id="IPR020568">
    <property type="entry name" value="Ribosomal_Su5_D2-typ_SF"/>
</dbReference>
<dbReference type="InterPro" id="IPR014721">
    <property type="entry name" value="Ribsml_uS5_D2-typ_fold_subgr"/>
</dbReference>
<evidence type="ECO:0000256" key="3">
    <source>
        <dbReference type="ARBA" id="ARBA00023274"/>
    </source>
</evidence>
<evidence type="ECO:0000313" key="6">
    <source>
        <dbReference type="EMBL" id="CEL93290.1"/>
    </source>
</evidence>
<keyword evidence="3 4" id="KW-0687">Ribonucleoprotein</keyword>
<evidence type="ECO:0000256" key="1">
    <source>
        <dbReference type="ARBA" id="ARBA00005251"/>
    </source>
</evidence>
<dbReference type="VEuPathDB" id="CryptoDB:Vbra_7048"/>
<feature type="region of interest" description="Disordered" evidence="5">
    <location>
        <begin position="25"/>
        <end position="62"/>
    </location>
</feature>
<keyword evidence="7" id="KW-1185">Reference proteome</keyword>
<reference evidence="6 7" key="1">
    <citation type="submission" date="2014-11" db="EMBL/GenBank/DDBJ databases">
        <authorList>
            <person name="Zhu J."/>
            <person name="Qi W."/>
            <person name="Song R."/>
        </authorList>
    </citation>
    <scope>NUCLEOTIDE SEQUENCE [LARGE SCALE GENOMIC DNA]</scope>
</reference>
<dbReference type="GO" id="GO:0003723">
    <property type="term" value="F:RNA binding"/>
    <property type="evidence" value="ECO:0007669"/>
    <property type="project" value="TreeGrafter"/>
</dbReference>
<dbReference type="OrthoDB" id="10254627at2759"/>
<dbReference type="GO" id="GO:0006412">
    <property type="term" value="P:translation"/>
    <property type="evidence" value="ECO:0007669"/>
    <property type="project" value="InterPro"/>
</dbReference>
<dbReference type="STRING" id="1169540.A0A0G4ED64"/>
<dbReference type="InParanoid" id="A0A0G4ED64"/>
<dbReference type="AlphaFoldDB" id="A0A0G4ED64"/>
<evidence type="ECO:0000256" key="5">
    <source>
        <dbReference type="SAM" id="MobiDB-lite"/>
    </source>
</evidence>
<sequence length="381" mass="41336">MRDLPKTAHLRRPWAEIRWACARQQRSFTSEDRRGAKVEIQLDDGSDGTGTKATDAKKPSSSRLGQLSIDEVLYLSKEAGVETTKEVQAIIMKSPPFSPDRSPFLLENFFESSDGGGAGSLVTEADAEFGLPRDVADGLDLCLDKHDALSHQVSADLEPHESGRGGGGPSSPVHTAGEEDDFDDGSGELPKGSLGELEGERVGAVVHPPHTPQGKGDTVTAHVVNQMILKAFHGGPDQQAHKTFEHKGREWRLEAEGRGTRARAVAHAVIKRGTGQVLVNGGADVYTWWNYFYNRMDVLQPFLLTGTAGVYDLFVNVRGGGPSGQACAARLAVGRALVSACGSCAGDMQEDLVLYDDTRQKWPKMPGRRAARKQRQWRKRG</sequence>
<evidence type="ECO:0000256" key="4">
    <source>
        <dbReference type="RuleBase" id="RU003815"/>
    </source>
</evidence>
<dbReference type="InterPro" id="IPR020574">
    <property type="entry name" value="Ribosomal_uS9_CS"/>
</dbReference>
<dbReference type="Gene3D" id="3.30.230.10">
    <property type="match status" value="1"/>
</dbReference>
<gene>
    <name evidence="6" type="ORF">Vbra_7048</name>
</gene>
<dbReference type="SUPFAM" id="SSF54211">
    <property type="entry name" value="Ribosomal protein S5 domain 2-like"/>
    <property type="match status" value="1"/>
</dbReference>
<dbReference type="Pfam" id="PF00380">
    <property type="entry name" value="Ribosomal_S9"/>
    <property type="match status" value="1"/>
</dbReference>
<dbReference type="PROSITE" id="PS00360">
    <property type="entry name" value="RIBOSOMAL_S9"/>
    <property type="match status" value="1"/>
</dbReference>
<dbReference type="EMBL" id="CDMY01000153">
    <property type="protein sequence ID" value="CEL93290.1"/>
    <property type="molecule type" value="Genomic_DNA"/>
</dbReference>
<dbReference type="GO" id="GO:0015935">
    <property type="term" value="C:small ribosomal subunit"/>
    <property type="evidence" value="ECO:0007669"/>
    <property type="project" value="TreeGrafter"/>
</dbReference>
<dbReference type="PANTHER" id="PTHR21569">
    <property type="entry name" value="RIBOSOMAL PROTEIN S9"/>
    <property type="match status" value="1"/>
</dbReference>
<dbReference type="OMA" id="IHNDMEW"/>
<name>A0A0G4ED64_VITBC</name>
<dbReference type="PhylomeDB" id="A0A0G4ED64"/>
<dbReference type="Proteomes" id="UP000041254">
    <property type="component" value="Unassembled WGS sequence"/>
</dbReference>
<dbReference type="FunCoup" id="A0A0G4ED64">
    <property type="interactions" value="1"/>
</dbReference>
<dbReference type="InterPro" id="IPR000754">
    <property type="entry name" value="Ribosomal_uS9"/>
</dbReference>
<accession>A0A0G4ED64</accession>
<evidence type="ECO:0000313" key="7">
    <source>
        <dbReference type="Proteomes" id="UP000041254"/>
    </source>
</evidence>
<proteinExistence type="inferred from homology"/>
<keyword evidence="2 4" id="KW-0689">Ribosomal protein</keyword>
<protein>
    <recommendedName>
        <fullName evidence="8">Ribosomal protein S9</fullName>
    </recommendedName>
</protein>
<evidence type="ECO:0008006" key="8">
    <source>
        <dbReference type="Google" id="ProtNLM"/>
    </source>
</evidence>
<dbReference type="GO" id="GO:0003735">
    <property type="term" value="F:structural constituent of ribosome"/>
    <property type="evidence" value="ECO:0007669"/>
    <property type="project" value="InterPro"/>
</dbReference>
<organism evidence="6 7">
    <name type="scientific">Vitrella brassicaformis (strain CCMP3155)</name>
    <dbReference type="NCBI Taxonomy" id="1169540"/>
    <lineage>
        <taxon>Eukaryota</taxon>
        <taxon>Sar</taxon>
        <taxon>Alveolata</taxon>
        <taxon>Colpodellida</taxon>
        <taxon>Vitrellaceae</taxon>
        <taxon>Vitrella</taxon>
    </lineage>
</organism>